<dbReference type="AlphaFoldDB" id="A0A7I9VLK9"/>
<sequence length="206" mass="21778">MVEQEAARGERRPPGSRRIPAQLWDAAAEARRLREEAAAEAGRLLQAAREETERLRAAAAEAGREEGLARATELVARAALARERLLAGARAELADLALELARRIVTRAAALDPEVVIELAGRALEVARGHSALTVRAHPEDLAALRAAEPRLAGGAGGGRALAWAADPALARGEVRVETEAGAVDARLAPQLEALGRALRAEEDGW</sequence>
<evidence type="ECO:0000256" key="2">
    <source>
        <dbReference type="ARBA" id="ARBA00006602"/>
    </source>
</evidence>
<dbReference type="GO" id="GO:0015031">
    <property type="term" value="P:protein transport"/>
    <property type="evidence" value="ECO:0007669"/>
    <property type="project" value="UniProtKB-KW"/>
</dbReference>
<keyword evidence="6" id="KW-0653">Protein transport</keyword>
<accession>A0A7I9VLK9</accession>
<dbReference type="InterPro" id="IPR051472">
    <property type="entry name" value="T3SS_Stator/FliH"/>
</dbReference>
<dbReference type="PANTHER" id="PTHR34982:SF1">
    <property type="entry name" value="FLAGELLAR ASSEMBLY PROTEIN FLIH"/>
    <property type="match status" value="1"/>
</dbReference>
<dbReference type="EMBL" id="BJTG01000004">
    <property type="protein sequence ID" value="GEJ57281.1"/>
    <property type="molecule type" value="Genomic_DNA"/>
</dbReference>
<keyword evidence="7" id="KW-1006">Bacterial flagellum protein export</keyword>
<proteinExistence type="inferred from homology"/>
<dbReference type="PANTHER" id="PTHR34982">
    <property type="entry name" value="YOP PROTEINS TRANSLOCATION PROTEIN L"/>
    <property type="match status" value="1"/>
</dbReference>
<reference evidence="12" key="1">
    <citation type="journal article" date="2020" name="Appl. Environ. Microbiol.">
        <title>Diazotrophic Anaeromyxobacter Isolates from Soils.</title>
        <authorList>
            <person name="Masuda Y."/>
            <person name="Yamanaka H."/>
            <person name="Xu Z.X."/>
            <person name="Shiratori Y."/>
            <person name="Aono T."/>
            <person name="Amachi S."/>
            <person name="Senoo K."/>
            <person name="Itoh H."/>
        </authorList>
    </citation>
    <scope>NUCLEOTIDE SEQUENCE [LARGE SCALE GENOMIC DNA]</scope>
    <source>
        <strain evidence="12">R267</strain>
    </source>
</reference>
<dbReference type="RefSeq" id="WP_176064746.1">
    <property type="nucleotide sequence ID" value="NZ_BJTG01000004.1"/>
</dbReference>
<name>A0A7I9VLK9_9BACT</name>
<evidence type="ECO:0000256" key="1">
    <source>
        <dbReference type="ARBA" id="ARBA00003041"/>
    </source>
</evidence>
<comment type="caution">
    <text evidence="11">The sequence shown here is derived from an EMBL/GenBank/DDBJ whole genome shotgun (WGS) entry which is preliminary data.</text>
</comment>
<feature type="region of interest" description="Disordered" evidence="9">
    <location>
        <begin position="1"/>
        <end position="21"/>
    </location>
</feature>
<protein>
    <recommendedName>
        <fullName evidence="3">Flagellar assembly protein FliH</fullName>
    </recommendedName>
</protein>
<feature type="compositionally biased region" description="Basic and acidic residues" evidence="9">
    <location>
        <begin position="1"/>
        <end position="13"/>
    </location>
</feature>
<evidence type="ECO:0000313" key="12">
    <source>
        <dbReference type="Proteomes" id="UP000503640"/>
    </source>
</evidence>
<feature type="domain" description="Flagellar assembly protein FliH/Type III secretion system HrpE" evidence="10">
    <location>
        <begin position="69"/>
        <end position="194"/>
    </location>
</feature>
<gene>
    <name evidence="11" type="ORF">AMYX_20220</name>
</gene>
<evidence type="ECO:0000256" key="7">
    <source>
        <dbReference type="ARBA" id="ARBA00023225"/>
    </source>
</evidence>
<evidence type="ECO:0000256" key="3">
    <source>
        <dbReference type="ARBA" id="ARBA00016507"/>
    </source>
</evidence>
<dbReference type="Proteomes" id="UP000503640">
    <property type="component" value="Unassembled WGS sequence"/>
</dbReference>
<evidence type="ECO:0000313" key="11">
    <source>
        <dbReference type="EMBL" id="GEJ57281.1"/>
    </source>
</evidence>
<evidence type="ECO:0000256" key="6">
    <source>
        <dbReference type="ARBA" id="ARBA00022927"/>
    </source>
</evidence>
<comment type="function">
    <text evidence="1">Needed for flagellar regrowth and assembly.</text>
</comment>
<evidence type="ECO:0000256" key="4">
    <source>
        <dbReference type="ARBA" id="ARBA00022448"/>
    </source>
</evidence>
<dbReference type="GO" id="GO:0044781">
    <property type="term" value="P:bacterial-type flagellum organization"/>
    <property type="evidence" value="ECO:0007669"/>
    <property type="project" value="UniProtKB-KW"/>
</dbReference>
<feature type="coiled-coil region" evidence="8">
    <location>
        <begin position="38"/>
        <end position="65"/>
    </location>
</feature>
<evidence type="ECO:0000256" key="8">
    <source>
        <dbReference type="SAM" id="Coils"/>
    </source>
</evidence>
<keyword evidence="4" id="KW-0813">Transport</keyword>
<dbReference type="Pfam" id="PF02108">
    <property type="entry name" value="FliH"/>
    <property type="match status" value="1"/>
</dbReference>
<evidence type="ECO:0000259" key="10">
    <source>
        <dbReference type="Pfam" id="PF02108"/>
    </source>
</evidence>
<keyword evidence="12" id="KW-1185">Reference proteome</keyword>
<comment type="similarity">
    <text evidence="2">Belongs to the FliH family.</text>
</comment>
<evidence type="ECO:0000256" key="9">
    <source>
        <dbReference type="SAM" id="MobiDB-lite"/>
    </source>
</evidence>
<organism evidence="11 12">
    <name type="scientific">Anaeromyxobacter diazotrophicus</name>
    <dbReference type="NCBI Taxonomy" id="2590199"/>
    <lineage>
        <taxon>Bacteria</taxon>
        <taxon>Pseudomonadati</taxon>
        <taxon>Myxococcota</taxon>
        <taxon>Myxococcia</taxon>
        <taxon>Myxococcales</taxon>
        <taxon>Cystobacterineae</taxon>
        <taxon>Anaeromyxobacteraceae</taxon>
        <taxon>Anaeromyxobacter</taxon>
    </lineage>
</organism>
<dbReference type="GO" id="GO:0005829">
    <property type="term" value="C:cytosol"/>
    <property type="evidence" value="ECO:0007669"/>
    <property type="project" value="TreeGrafter"/>
</dbReference>
<keyword evidence="5" id="KW-1005">Bacterial flagellum biogenesis</keyword>
<keyword evidence="8" id="KW-0175">Coiled coil</keyword>
<evidence type="ECO:0000256" key="5">
    <source>
        <dbReference type="ARBA" id="ARBA00022795"/>
    </source>
</evidence>
<dbReference type="InterPro" id="IPR018035">
    <property type="entry name" value="Flagellar_FliH/T3SS_HrpE"/>
</dbReference>